<dbReference type="GO" id="GO:0004803">
    <property type="term" value="F:transposase activity"/>
    <property type="evidence" value="ECO:0007669"/>
    <property type="project" value="InterPro"/>
</dbReference>
<evidence type="ECO:0000313" key="2">
    <source>
        <dbReference type="EMBL" id="VVE86077.1"/>
    </source>
</evidence>
<sequence>MGDAKVFRSGREFAAYIGLVPKQSGSGGKVNLLSISKRGHTYLRTLLIHGARSVLAHAKETGPWVEQIRRRRPPNVVSVALANKMARTMWAILAHERQYEKGHVSEKPA</sequence>
<feature type="domain" description="Transposase IS116/IS110/IS902 C-terminal" evidence="1">
    <location>
        <begin position="1"/>
        <end position="58"/>
    </location>
</feature>
<dbReference type="Proteomes" id="UP000335538">
    <property type="component" value="Unassembled WGS sequence"/>
</dbReference>
<accession>A0A5E5BL90</accession>
<evidence type="ECO:0000259" key="1">
    <source>
        <dbReference type="Pfam" id="PF02371"/>
    </source>
</evidence>
<gene>
    <name evidence="2" type="ORF">PSP31121_05716</name>
</gene>
<evidence type="ECO:0000313" key="3">
    <source>
        <dbReference type="Proteomes" id="UP000335538"/>
    </source>
</evidence>
<protein>
    <submittedName>
        <fullName evidence="2">Transposase</fullName>
    </submittedName>
</protein>
<dbReference type="GO" id="GO:0006313">
    <property type="term" value="P:DNA transposition"/>
    <property type="evidence" value="ECO:0007669"/>
    <property type="project" value="InterPro"/>
</dbReference>
<dbReference type="GO" id="GO:0003677">
    <property type="term" value="F:DNA binding"/>
    <property type="evidence" value="ECO:0007669"/>
    <property type="project" value="InterPro"/>
</dbReference>
<organism evidence="2 3">
    <name type="scientific">Pandoraea sputorum</name>
    <dbReference type="NCBI Taxonomy" id="93222"/>
    <lineage>
        <taxon>Bacteria</taxon>
        <taxon>Pseudomonadati</taxon>
        <taxon>Pseudomonadota</taxon>
        <taxon>Betaproteobacteria</taxon>
        <taxon>Burkholderiales</taxon>
        <taxon>Burkholderiaceae</taxon>
        <taxon>Pandoraea</taxon>
    </lineage>
</organism>
<dbReference type="EMBL" id="CABPSR010000101">
    <property type="protein sequence ID" value="VVE86077.1"/>
    <property type="molecule type" value="Genomic_DNA"/>
</dbReference>
<name>A0A5E5BL90_9BURK</name>
<proteinExistence type="predicted"/>
<dbReference type="InterPro" id="IPR003346">
    <property type="entry name" value="Transposase_20"/>
</dbReference>
<dbReference type="PANTHER" id="PTHR33055:SF3">
    <property type="entry name" value="PUTATIVE TRANSPOSASE FOR IS117-RELATED"/>
    <property type="match status" value="1"/>
</dbReference>
<dbReference type="AlphaFoldDB" id="A0A5E5BL90"/>
<reference evidence="2 3" key="1">
    <citation type="submission" date="2019-08" db="EMBL/GenBank/DDBJ databases">
        <authorList>
            <person name="Peeters C."/>
        </authorList>
    </citation>
    <scope>NUCLEOTIDE SEQUENCE [LARGE SCALE GENOMIC DNA]</scope>
    <source>
        <strain evidence="2 3">LMG 31121</strain>
    </source>
</reference>
<dbReference type="Pfam" id="PF02371">
    <property type="entry name" value="Transposase_20"/>
    <property type="match status" value="1"/>
</dbReference>
<dbReference type="InterPro" id="IPR047650">
    <property type="entry name" value="Transpos_IS110"/>
</dbReference>
<dbReference type="PANTHER" id="PTHR33055">
    <property type="entry name" value="TRANSPOSASE FOR INSERTION SEQUENCE ELEMENT IS1111A"/>
    <property type="match status" value="1"/>
</dbReference>